<feature type="region of interest" description="Disordered" evidence="2">
    <location>
        <begin position="211"/>
        <end position="233"/>
    </location>
</feature>
<feature type="region of interest" description="Disordered" evidence="2">
    <location>
        <begin position="69"/>
        <end position="94"/>
    </location>
</feature>
<accession>F2Q2R9</accession>
<dbReference type="OrthoDB" id="4448936at2759"/>
<evidence type="ECO:0000256" key="1">
    <source>
        <dbReference type="SAM" id="Coils"/>
    </source>
</evidence>
<dbReference type="EMBL" id="DS995779">
    <property type="protein sequence ID" value="EGE08437.1"/>
    <property type="molecule type" value="Genomic_DNA"/>
</dbReference>
<dbReference type="eggNOG" id="ENOG502RJG3">
    <property type="taxonomic scope" value="Eukaryota"/>
</dbReference>
<dbReference type="HOGENOM" id="CLU_1090673_0_0_1"/>
<dbReference type="AlphaFoldDB" id="F2Q2R9"/>
<keyword evidence="1" id="KW-0175">Coiled coil</keyword>
<evidence type="ECO:0000313" key="3">
    <source>
        <dbReference type="EMBL" id="EGE08437.1"/>
    </source>
</evidence>
<evidence type="ECO:0000256" key="2">
    <source>
        <dbReference type="SAM" id="MobiDB-lite"/>
    </source>
</evidence>
<sequence length="273" mass="31231">MLSTAGSVEEGPGCIEQGSELNGDEIREHLRLLLDLSSQLPSETVFSRGESTVFRDSCSALEKMLTAPTRRVDPRGDIAEDHHEEATHPEDRREEALQCDRELLLVLDRLTKANENFRQRRVEQRQIHEQYQVRYKEFSARISELEDEVMSLYVQISTLLSALIIFPSSSSRFQADDNFSQEEVFNTTIELECMRGTVSGLDSWLSNWKSQNDSDSHLDPVLKRPAKPRGKSSKYFEQLDKLQEQRDGLIDGLSAWMRGWNDATDGFRARSTS</sequence>
<protein>
    <submittedName>
        <fullName evidence="3">Uncharacterized protein</fullName>
    </submittedName>
</protein>
<feature type="coiled-coil region" evidence="1">
    <location>
        <begin position="128"/>
        <end position="155"/>
    </location>
</feature>
<dbReference type="VEuPathDB" id="FungiDB:TEQG_07419"/>
<dbReference type="Proteomes" id="UP000009169">
    <property type="component" value="Unassembled WGS sequence"/>
</dbReference>
<evidence type="ECO:0000313" key="4">
    <source>
        <dbReference type="Proteomes" id="UP000009169"/>
    </source>
</evidence>
<feature type="region of interest" description="Disordered" evidence="2">
    <location>
        <begin position="1"/>
        <end position="20"/>
    </location>
</feature>
<organism evidence="3 4">
    <name type="scientific">Trichophyton equinum (strain ATCC MYA-4606 / CBS 127.97)</name>
    <name type="common">Horse ringworm fungus</name>
    <dbReference type="NCBI Taxonomy" id="559882"/>
    <lineage>
        <taxon>Eukaryota</taxon>
        <taxon>Fungi</taxon>
        <taxon>Dikarya</taxon>
        <taxon>Ascomycota</taxon>
        <taxon>Pezizomycotina</taxon>
        <taxon>Eurotiomycetes</taxon>
        <taxon>Eurotiomycetidae</taxon>
        <taxon>Onygenales</taxon>
        <taxon>Arthrodermataceae</taxon>
        <taxon>Trichophyton</taxon>
    </lineage>
</organism>
<reference evidence="4" key="1">
    <citation type="journal article" date="2012" name="MBio">
        <title>Comparative genome analysis of Trichophyton rubrum and related dermatophytes reveals candidate genes involved in infection.</title>
        <authorList>
            <person name="Martinez D.A."/>
            <person name="Oliver B.G."/>
            <person name="Graeser Y."/>
            <person name="Goldberg J.M."/>
            <person name="Li W."/>
            <person name="Martinez-Rossi N.M."/>
            <person name="Monod M."/>
            <person name="Shelest E."/>
            <person name="Barton R.C."/>
            <person name="Birch E."/>
            <person name="Brakhage A.A."/>
            <person name="Chen Z."/>
            <person name="Gurr S.J."/>
            <person name="Heiman D."/>
            <person name="Heitman J."/>
            <person name="Kosti I."/>
            <person name="Rossi A."/>
            <person name="Saif S."/>
            <person name="Samalova M."/>
            <person name="Saunders C.W."/>
            <person name="Shea T."/>
            <person name="Summerbell R.C."/>
            <person name="Xu J."/>
            <person name="Young S."/>
            <person name="Zeng Q."/>
            <person name="Birren B.W."/>
            <person name="Cuomo C.A."/>
            <person name="White T.C."/>
        </authorList>
    </citation>
    <scope>NUCLEOTIDE SEQUENCE [LARGE SCALE GENOMIC DNA]</scope>
    <source>
        <strain evidence="4">ATCC MYA-4606 / CBS 127.97</strain>
    </source>
</reference>
<feature type="compositionally biased region" description="Basic and acidic residues" evidence="2">
    <location>
        <begin position="212"/>
        <end position="222"/>
    </location>
</feature>
<gene>
    <name evidence="3" type="ORF">TEQG_07419</name>
</gene>
<name>F2Q2R9_TRIEC</name>
<feature type="compositionally biased region" description="Basic and acidic residues" evidence="2">
    <location>
        <begin position="70"/>
        <end position="94"/>
    </location>
</feature>
<keyword evidence="4" id="KW-1185">Reference proteome</keyword>
<proteinExistence type="predicted"/>